<dbReference type="GO" id="GO:0005886">
    <property type="term" value="C:plasma membrane"/>
    <property type="evidence" value="ECO:0007669"/>
    <property type="project" value="UniProtKB-SubCell"/>
</dbReference>
<dbReference type="Pfam" id="PF04356">
    <property type="entry name" value="DUF489"/>
    <property type="match status" value="1"/>
</dbReference>
<gene>
    <name evidence="4" type="primary">hflD</name>
    <name evidence="5" type="ORF">BKK51_05400</name>
    <name evidence="6" type="ORF">BKK52_03875</name>
</gene>
<dbReference type="HAMAP" id="MF_00695">
    <property type="entry name" value="HflD_protein"/>
    <property type="match status" value="1"/>
</dbReference>
<organism evidence="5 7">
    <name type="scientific">Rodentibacter trehalosifermentans</name>
    <dbReference type="NCBI Taxonomy" id="1908263"/>
    <lineage>
        <taxon>Bacteria</taxon>
        <taxon>Pseudomonadati</taxon>
        <taxon>Pseudomonadota</taxon>
        <taxon>Gammaproteobacteria</taxon>
        <taxon>Pasteurellales</taxon>
        <taxon>Pasteurellaceae</taxon>
        <taxon>Rodentibacter</taxon>
    </lineage>
</organism>
<sequence>MKNYHDIVLAFASVFQSAALINQLAMKGEIENQDAFQTTIRSLLQTQPENLLDVFGGQTFHLKLGLETLIKQFSTLDDRNIVNCWSGLLYLEKRLSKDFESKSQLAQRIQRLPEQLAYHGLLSERMLSIMAGIYVDLISPLGKKIHVIGEANYLQQPFIQDKVRACLLAGIRAAILWRQMGGNKWQLLFSRGKIINTAQEIYSTIRF</sequence>
<dbReference type="InterPro" id="IPR035932">
    <property type="entry name" value="HflD-like_sf"/>
</dbReference>
<dbReference type="AlphaFoldDB" id="A0A1V3IU30"/>
<comment type="similarity">
    <text evidence="4">Belongs to the HflD family.</text>
</comment>
<dbReference type="PANTHER" id="PTHR38100:SF1">
    <property type="entry name" value="HIGH FREQUENCY LYSOGENIZATION PROTEIN HFLD"/>
    <property type="match status" value="1"/>
</dbReference>
<accession>A0A1V3IU30</accession>
<dbReference type="Proteomes" id="UP000189161">
    <property type="component" value="Unassembled WGS sequence"/>
</dbReference>
<dbReference type="InterPro" id="IPR007451">
    <property type="entry name" value="HflD"/>
</dbReference>
<reference evidence="7 8" key="1">
    <citation type="submission" date="2016-10" db="EMBL/GenBank/DDBJ databases">
        <title>Rodentibacter gen. nov. and new species.</title>
        <authorList>
            <person name="Christensen H."/>
        </authorList>
    </citation>
    <scope>NUCLEOTIDE SEQUENCE [LARGE SCALE GENOMIC DNA]</scope>
    <source>
        <strain evidence="5 7">H1983213011</strain>
        <strain evidence="6 8">H1987082031</strain>
    </source>
</reference>
<protein>
    <recommendedName>
        <fullName evidence="4">High frequency lysogenization protein HflD homolog</fullName>
    </recommendedName>
</protein>
<comment type="subcellular location">
    <subcellularLocation>
        <location evidence="4">Cytoplasm</location>
    </subcellularLocation>
    <subcellularLocation>
        <location evidence="4">Cell membrane</location>
        <topology evidence="4">Peripheral membrane protein</topology>
        <orientation evidence="4">Cytoplasmic side</orientation>
    </subcellularLocation>
</comment>
<keyword evidence="8" id="KW-1185">Reference proteome</keyword>
<dbReference type="SUPFAM" id="SSF101322">
    <property type="entry name" value="YcfC-like"/>
    <property type="match status" value="1"/>
</dbReference>
<dbReference type="Gene3D" id="1.10.3890.10">
    <property type="entry name" value="HflD-like"/>
    <property type="match status" value="1"/>
</dbReference>
<keyword evidence="1 4" id="KW-1003">Cell membrane</keyword>
<evidence type="ECO:0000313" key="6">
    <source>
        <dbReference type="EMBL" id="OOF49330.1"/>
    </source>
</evidence>
<proteinExistence type="inferred from homology"/>
<dbReference type="EMBL" id="MLHL01000016">
    <property type="protein sequence ID" value="OOF49330.1"/>
    <property type="molecule type" value="Genomic_DNA"/>
</dbReference>
<dbReference type="GO" id="GO:0005737">
    <property type="term" value="C:cytoplasm"/>
    <property type="evidence" value="ECO:0007669"/>
    <property type="project" value="UniProtKB-SubCell"/>
</dbReference>
<name>A0A1V3IU30_9PAST</name>
<evidence type="ECO:0000313" key="7">
    <source>
        <dbReference type="Proteomes" id="UP000188728"/>
    </source>
</evidence>
<dbReference type="Proteomes" id="UP000188728">
    <property type="component" value="Unassembled WGS sequence"/>
</dbReference>
<evidence type="ECO:0000256" key="4">
    <source>
        <dbReference type="HAMAP-Rule" id="MF_00695"/>
    </source>
</evidence>
<dbReference type="PANTHER" id="PTHR38100">
    <property type="entry name" value="HIGH FREQUENCY LYSOGENIZATION PROTEIN HFLD"/>
    <property type="match status" value="1"/>
</dbReference>
<keyword evidence="2 4" id="KW-0963">Cytoplasm</keyword>
<accession>A0A1V3J2N1</accession>
<dbReference type="EMBL" id="MLHK01000026">
    <property type="protein sequence ID" value="OOF45747.1"/>
    <property type="molecule type" value="Genomic_DNA"/>
</dbReference>
<evidence type="ECO:0000313" key="5">
    <source>
        <dbReference type="EMBL" id="OOF45747.1"/>
    </source>
</evidence>
<keyword evidence="3 4" id="KW-0472">Membrane</keyword>
<evidence type="ECO:0000313" key="8">
    <source>
        <dbReference type="Proteomes" id="UP000189161"/>
    </source>
</evidence>
<dbReference type="RefSeq" id="WP_077473930.1">
    <property type="nucleotide sequence ID" value="NZ_MLHK01000026.1"/>
</dbReference>
<evidence type="ECO:0000256" key="2">
    <source>
        <dbReference type="ARBA" id="ARBA00022490"/>
    </source>
</evidence>
<evidence type="ECO:0000256" key="3">
    <source>
        <dbReference type="ARBA" id="ARBA00023136"/>
    </source>
</evidence>
<comment type="caution">
    <text evidence="5">The sequence shown here is derived from an EMBL/GenBank/DDBJ whole genome shotgun (WGS) entry which is preliminary data.</text>
</comment>
<evidence type="ECO:0000256" key="1">
    <source>
        <dbReference type="ARBA" id="ARBA00022475"/>
    </source>
</evidence>
<dbReference type="OrthoDB" id="9788031at2"/>
<dbReference type="NCBIfam" id="NF001246">
    <property type="entry name" value="PRK00218.1-2"/>
    <property type="match status" value="1"/>
</dbReference>
<dbReference type="NCBIfam" id="NF001248">
    <property type="entry name" value="PRK00218.1-4"/>
    <property type="match status" value="1"/>
</dbReference>